<name>J7TUK1_STRSL</name>
<dbReference type="AlphaFoldDB" id="J7TUK1"/>
<keyword evidence="2" id="KW-1185">Reference proteome</keyword>
<sequence>MTTPKIADTTRKERNTAELIFCNITMVIPFLLESFT</sequence>
<comment type="caution">
    <text evidence="1">The sequence shown here is derived from an EMBL/GenBank/DDBJ whole genome shotgun (WGS) entry which is preliminary data.</text>
</comment>
<accession>J7TUK1</accession>
<reference evidence="1 2" key="1">
    <citation type="journal article" date="2012" name="J. Bacteriol.">
        <title>Genome Sequence of the Lantibiotic Bacteriocin Producer Streptococcus salivarius Strain K12.</title>
        <authorList>
            <person name="Barretto C."/>
            <person name="Alvarez-Martin P."/>
            <person name="Foata F."/>
            <person name="Renault P."/>
            <person name="Berger B."/>
        </authorList>
    </citation>
    <scope>NUCLEOTIDE SEQUENCE [LARGE SCALE GENOMIC DNA]</scope>
    <source>
        <strain evidence="1 2">K12</strain>
    </source>
</reference>
<organism evidence="1 2">
    <name type="scientific">Streptococcus salivarius K12</name>
    <dbReference type="NCBI Taxonomy" id="1200793"/>
    <lineage>
        <taxon>Bacteria</taxon>
        <taxon>Bacillati</taxon>
        <taxon>Bacillota</taxon>
        <taxon>Bacilli</taxon>
        <taxon>Lactobacillales</taxon>
        <taxon>Streptococcaceae</taxon>
        <taxon>Streptococcus</taxon>
    </lineage>
</organism>
<gene>
    <name evidence="1" type="ORF">RSSL_00675</name>
</gene>
<evidence type="ECO:0000313" key="1">
    <source>
        <dbReference type="EMBL" id="EJO15683.1"/>
    </source>
</evidence>
<protein>
    <submittedName>
        <fullName evidence="1">Uncharacterized protein</fullName>
    </submittedName>
</protein>
<dbReference type="Proteomes" id="UP000006983">
    <property type="component" value="Unassembled WGS sequence"/>
</dbReference>
<proteinExistence type="predicted"/>
<dbReference type="EMBL" id="ALIF01000006">
    <property type="protein sequence ID" value="EJO15683.1"/>
    <property type="molecule type" value="Genomic_DNA"/>
</dbReference>
<evidence type="ECO:0000313" key="2">
    <source>
        <dbReference type="Proteomes" id="UP000006983"/>
    </source>
</evidence>